<evidence type="ECO:0000259" key="1">
    <source>
        <dbReference type="Pfam" id="PF09983"/>
    </source>
</evidence>
<dbReference type="AlphaFoldDB" id="A0A3E4LTY9"/>
<comment type="caution">
    <text evidence="2">The sequence shown here is derived from an EMBL/GenBank/DDBJ whole genome shotgun (WGS) entry which is preliminary data.</text>
</comment>
<feature type="domain" description="Wadjet protein JetD C-terminal" evidence="1">
    <location>
        <begin position="258"/>
        <end position="404"/>
    </location>
</feature>
<gene>
    <name evidence="2" type="ORF">DXD17_06205</name>
</gene>
<accession>A0A3E4LTY9</accession>
<dbReference type="RefSeq" id="WP_117688020.1">
    <property type="nucleotide sequence ID" value="NZ_CAJMJQ010000014.1"/>
</dbReference>
<dbReference type="EMBL" id="QSQN01000013">
    <property type="protein sequence ID" value="RGK40562.1"/>
    <property type="molecule type" value="Genomic_DNA"/>
</dbReference>
<dbReference type="InterPro" id="IPR024534">
    <property type="entry name" value="JetD_C"/>
</dbReference>
<sequence>MEYLLQLLIEKIENSENQWKPGANGWKSLSNKAGNLYDDRKHLKSDVVKAAKELEKTGLVKIEWVQGYREQDIQAIRYRQEDIPALYKLYRERVDSDFCARAELVRKYQEEIQAELQVLRTPWIRAYYEKLLQESESGRAKKATLEKAWKLFRKRRACWRGIDELEDPMYKRLFSKKYLKDTKIFENEFQDFIVSTAKIYAKELLDDAMNDSEILSVLLIEDYAQELALKGPLHLKWEDGTEIHNEDWRYGNILNSDTLRYAQIAGQQPEIQRVITIENKANYMMMPWEEHTLYIFTHGFFSPKECRFLQSLNQVLEHTEVEFYHSGDLDYGGIKIFLYIQKNIFPELQPLMMDVRTYEQYRDYAEKIEDTTLEKLKKLQIENPVLRQLAEKLVKEKKGIEQESFLL</sequence>
<dbReference type="Proteomes" id="UP000260793">
    <property type="component" value="Unassembled WGS sequence"/>
</dbReference>
<protein>
    <submittedName>
        <fullName evidence="2">DUF2399 domain-containing protein</fullName>
    </submittedName>
</protein>
<reference evidence="2 3" key="1">
    <citation type="submission" date="2018-08" db="EMBL/GenBank/DDBJ databases">
        <title>A genome reference for cultivated species of the human gut microbiota.</title>
        <authorList>
            <person name="Zou Y."/>
            <person name="Xue W."/>
            <person name="Luo G."/>
        </authorList>
    </citation>
    <scope>NUCLEOTIDE SEQUENCE [LARGE SCALE GENOMIC DNA]</scope>
    <source>
        <strain evidence="2 3">TF11-7</strain>
    </source>
</reference>
<evidence type="ECO:0000313" key="2">
    <source>
        <dbReference type="EMBL" id="RGK40562.1"/>
    </source>
</evidence>
<evidence type="ECO:0000313" key="3">
    <source>
        <dbReference type="Proteomes" id="UP000260793"/>
    </source>
</evidence>
<name>A0A3E4LTY9_9FIRM</name>
<proteinExistence type="predicted"/>
<organism evidence="2 3">
    <name type="scientific">[Ruminococcus] lactaris</name>
    <dbReference type="NCBI Taxonomy" id="46228"/>
    <lineage>
        <taxon>Bacteria</taxon>
        <taxon>Bacillati</taxon>
        <taxon>Bacillota</taxon>
        <taxon>Clostridia</taxon>
        <taxon>Lachnospirales</taxon>
        <taxon>Lachnospiraceae</taxon>
        <taxon>Mediterraneibacter</taxon>
    </lineage>
</organism>
<dbReference type="Pfam" id="PF09983">
    <property type="entry name" value="JetD_C"/>
    <property type="match status" value="1"/>
</dbReference>